<dbReference type="PANTHER" id="PTHR42978">
    <property type="entry name" value="QUORUM-QUENCHING LACTONASE YTNP-RELATED-RELATED"/>
    <property type="match status" value="1"/>
</dbReference>
<evidence type="ECO:0000256" key="2">
    <source>
        <dbReference type="ARBA" id="ARBA00022723"/>
    </source>
</evidence>
<dbReference type="AlphaFoldDB" id="A0A1X6YE84"/>
<protein>
    <submittedName>
        <fullName evidence="6">N-acyl homoserine lactonase</fullName>
        <ecNumber evidence="6">3.1.1.81</ecNumber>
    </submittedName>
</protein>
<evidence type="ECO:0000313" key="7">
    <source>
        <dbReference type="Proteomes" id="UP000193061"/>
    </source>
</evidence>
<keyword evidence="3 6" id="KW-0378">Hydrolase</keyword>
<dbReference type="EC" id="3.1.1.81" evidence="6"/>
<dbReference type="OrthoDB" id="9773738at2"/>
<keyword evidence="2" id="KW-0479">Metal-binding</keyword>
<feature type="domain" description="Metallo-beta-lactamase" evidence="5">
    <location>
        <begin position="56"/>
        <end position="261"/>
    </location>
</feature>
<dbReference type="SMART" id="SM00849">
    <property type="entry name" value="Lactamase_B"/>
    <property type="match status" value="1"/>
</dbReference>
<dbReference type="Pfam" id="PF00753">
    <property type="entry name" value="Lactamase_B"/>
    <property type="match status" value="1"/>
</dbReference>
<sequence>MLLRVGDVEVWRILEINGPFKPAKELYPTAGPDLHEVLNKHAPGQLCPDSGKLIIPVQGFLLKTPSHTILVDACVGNDKTNHGTADWHQRSDNRFMAALTAASVTPDDIDYVLCTHLHADHVGWNTRLVDGRWIPTFPNAKYLLPDADNDHYSANPNDTYQESVLPVIAAGQAELVTADHKLGDYVLLVPTPGHTPGHVSVLIKSGTSEALITGDAIHSTAQCHRPDWHFRYDIDPEEAVVSRKSLLEEVSESGCKVIGTHFTLPSVGRIRADGDAFKWDTE</sequence>
<proteinExistence type="inferred from homology"/>
<organism evidence="6 7">
    <name type="scientific">Roseovarius albus</name>
    <dbReference type="NCBI Taxonomy" id="1247867"/>
    <lineage>
        <taxon>Bacteria</taxon>
        <taxon>Pseudomonadati</taxon>
        <taxon>Pseudomonadota</taxon>
        <taxon>Alphaproteobacteria</taxon>
        <taxon>Rhodobacterales</taxon>
        <taxon>Roseobacteraceae</taxon>
        <taxon>Roseovarius</taxon>
    </lineage>
</organism>
<dbReference type="InterPro" id="IPR001279">
    <property type="entry name" value="Metallo-B-lactamas"/>
</dbReference>
<accession>A0A1X6YE84</accession>
<comment type="similarity">
    <text evidence="1">Belongs to the metallo-beta-lactamase superfamily.</text>
</comment>
<dbReference type="EMBL" id="FWFX01000001">
    <property type="protein sequence ID" value="SLN17005.1"/>
    <property type="molecule type" value="Genomic_DNA"/>
</dbReference>
<evidence type="ECO:0000259" key="5">
    <source>
        <dbReference type="SMART" id="SM00849"/>
    </source>
</evidence>
<reference evidence="6 7" key="1">
    <citation type="submission" date="2017-03" db="EMBL/GenBank/DDBJ databases">
        <authorList>
            <person name="Afonso C.L."/>
            <person name="Miller P.J."/>
            <person name="Scott M.A."/>
            <person name="Spackman E."/>
            <person name="Goraichik I."/>
            <person name="Dimitrov K.M."/>
            <person name="Suarez D.L."/>
            <person name="Swayne D.E."/>
        </authorList>
    </citation>
    <scope>NUCLEOTIDE SEQUENCE [LARGE SCALE GENOMIC DNA]</scope>
    <source>
        <strain evidence="6 7">CECT 7450</strain>
    </source>
</reference>
<evidence type="ECO:0000256" key="1">
    <source>
        <dbReference type="ARBA" id="ARBA00007749"/>
    </source>
</evidence>
<gene>
    <name evidence="6" type="primary">Y2-aiiA_1</name>
    <name evidence="6" type="ORF">ROA7450_00503</name>
</gene>
<dbReference type="InterPro" id="IPR051013">
    <property type="entry name" value="MBL_superfamily_lactonases"/>
</dbReference>
<dbReference type="Gene3D" id="3.60.15.10">
    <property type="entry name" value="Ribonuclease Z/Hydroxyacylglutathione hydrolase-like"/>
    <property type="match status" value="1"/>
</dbReference>
<dbReference type="PANTHER" id="PTHR42978:SF6">
    <property type="entry name" value="QUORUM-QUENCHING LACTONASE YTNP-RELATED"/>
    <property type="match status" value="1"/>
</dbReference>
<dbReference type="RefSeq" id="WP_085804066.1">
    <property type="nucleotide sequence ID" value="NZ_FWFX01000001.1"/>
</dbReference>
<name>A0A1X6YE84_9RHOB</name>
<dbReference type="Proteomes" id="UP000193061">
    <property type="component" value="Unassembled WGS sequence"/>
</dbReference>
<keyword evidence="4" id="KW-0862">Zinc</keyword>
<dbReference type="InterPro" id="IPR036866">
    <property type="entry name" value="RibonucZ/Hydroxyglut_hydro"/>
</dbReference>
<evidence type="ECO:0000313" key="6">
    <source>
        <dbReference type="EMBL" id="SLN17005.1"/>
    </source>
</evidence>
<dbReference type="SUPFAM" id="SSF56281">
    <property type="entry name" value="Metallo-hydrolase/oxidoreductase"/>
    <property type="match status" value="1"/>
</dbReference>
<dbReference type="CDD" id="cd16277">
    <property type="entry name" value="metallo-hydrolase-like_MBL-fold"/>
    <property type="match status" value="1"/>
</dbReference>
<keyword evidence="7" id="KW-1185">Reference proteome</keyword>
<dbReference type="GO" id="GO:0046872">
    <property type="term" value="F:metal ion binding"/>
    <property type="evidence" value="ECO:0007669"/>
    <property type="project" value="UniProtKB-KW"/>
</dbReference>
<evidence type="ECO:0000256" key="3">
    <source>
        <dbReference type="ARBA" id="ARBA00022801"/>
    </source>
</evidence>
<dbReference type="GO" id="GO:0102007">
    <property type="term" value="F:acyl-L-homoserine-lactone lactonohydrolase activity"/>
    <property type="evidence" value="ECO:0007669"/>
    <property type="project" value="UniProtKB-EC"/>
</dbReference>
<evidence type="ECO:0000256" key="4">
    <source>
        <dbReference type="ARBA" id="ARBA00022833"/>
    </source>
</evidence>